<keyword evidence="1" id="KW-0472">Membrane</keyword>
<proteinExistence type="predicted"/>
<evidence type="ECO:0000259" key="2">
    <source>
        <dbReference type="Pfam" id="PF00535"/>
    </source>
</evidence>
<reference evidence="4" key="1">
    <citation type="submission" date="2016-08" db="EMBL/GenBank/DDBJ databases">
        <authorList>
            <person name="Varghese N."/>
            <person name="Submissions Spin"/>
        </authorList>
    </citation>
    <scope>NUCLEOTIDE SEQUENCE [LARGE SCALE GENOMIC DNA]</scope>
    <source>
        <strain evidence="4">REICA_142</strain>
    </source>
</reference>
<dbReference type="EMBL" id="FMBC01000005">
    <property type="protein sequence ID" value="SCB95301.1"/>
    <property type="molecule type" value="Genomic_DNA"/>
</dbReference>
<dbReference type="Proteomes" id="UP000198515">
    <property type="component" value="Unassembled WGS sequence"/>
</dbReference>
<feature type="transmembrane region" description="Helical" evidence="1">
    <location>
        <begin position="261"/>
        <end position="278"/>
    </location>
</feature>
<dbReference type="Pfam" id="PF00535">
    <property type="entry name" value="Glycos_transf_2"/>
    <property type="match status" value="1"/>
</dbReference>
<sequence length="294" mass="33642">MLKQKEKTWFDSLRVVKDVRNLDETPFFSILVRMKNEEKMLPHFIKSLSAQLTSYNYELIFLDSESKDNSVEIVMENCKNFIIYAINANEFSFSKTCNFLVECARAPNCILLSAHIEMIGDDFLQRLGEEIEKGSECGYFRQVVNHNNGYSLYDVLTLNKSFPARKETKIFSMADKIGLRFSNAGSFFKTNLAIETAFPDVAASEDFLWAISVIDKNHHVHYIPSLTIAHSHNESLKDITKRVNINKRVLYGDKPAYKKSFIMFVVLFLMLLFSGSGLKKSCAYASAHAKGYLK</sequence>
<keyword evidence="4" id="KW-1185">Reference proteome</keyword>
<dbReference type="GO" id="GO:0016740">
    <property type="term" value="F:transferase activity"/>
    <property type="evidence" value="ECO:0007669"/>
    <property type="project" value="UniProtKB-KW"/>
</dbReference>
<dbReference type="SUPFAM" id="SSF53448">
    <property type="entry name" value="Nucleotide-diphospho-sugar transferases"/>
    <property type="match status" value="1"/>
</dbReference>
<keyword evidence="1" id="KW-0812">Transmembrane</keyword>
<evidence type="ECO:0000313" key="3">
    <source>
        <dbReference type="EMBL" id="SCB95301.1"/>
    </source>
</evidence>
<organism evidence="3 4">
    <name type="scientific">Kosakonia oryziphila</name>
    <dbReference type="NCBI Taxonomy" id="1005667"/>
    <lineage>
        <taxon>Bacteria</taxon>
        <taxon>Pseudomonadati</taxon>
        <taxon>Pseudomonadota</taxon>
        <taxon>Gammaproteobacteria</taxon>
        <taxon>Enterobacterales</taxon>
        <taxon>Enterobacteriaceae</taxon>
        <taxon>Kosakonia</taxon>
    </lineage>
</organism>
<protein>
    <submittedName>
        <fullName evidence="3">Glycosyltransferase involved in cell wall bisynthesis</fullName>
    </submittedName>
</protein>
<accession>A0A1C4AL52</accession>
<name>A0A1C4AL52_9ENTR</name>
<feature type="domain" description="Glycosyltransferase 2-like" evidence="2">
    <location>
        <begin position="29"/>
        <end position="152"/>
    </location>
</feature>
<dbReference type="Gene3D" id="3.90.550.10">
    <property type="entry name" value="Spore Coat Polysaccharide Biosynthesis Protein SpsA, Chain A"/>
    <property type="match status" value="1"/>
</dbReference>
<dbReference type="RefSeq" id="WP_167353528.1">
    <property type="nucleotide sequence ID" value="NZ_FMBC01000005.1"/>
</dbReference>
<gene>
    <name evidence="3" type="ORF">GA0061070_10055</name>
</gene>
<dbReference type="InterPro" id="IPR001173">
    <property type="entry name" value="Glyco_trans_2-like"/>
</dbReference>
<dbReference type="AlphaFoldDB" id="A0A1C4AL52"/>
<keyword evidence="1" id="KW-1133">Transmembrane helix</keyword>
<dbReference type="InterPro" id="IPR029044">
    <property type="entry name" value="Nucleotide-diphossugar_trans"/>
</dbReference>
<evidence type="ECO:0000256" key="1">
    <source>
        <dbReference type="SAM" id="Phobius"/>
    </source>
</evidence>
<dbReference type="CDD" id="cd00761">
    <property type="entry name" value="Glyco_tranf_GTA_type"/>
    <property type="match status" value="1"/>
</dbReference>
<evidence type="ECO:0000313" key="4">
    <source>
        <dbReference type="Proteomes" id="UP000198515"/>
    </source>
</evidence>
<keyword evidence="3" id="KW-0808">Transferase</keyword>